<evidence type="ECO:0000256" key="1">
    <source>
        <dbReference type="SAM" id="MobiDB-lite"/>
    </source>
</evidence>
<accession>A0A3B0UK97</accession>
<protein>
    <submittedName>
        <fullName evidence="2">Uncharacterized protein</fullName>
    </submittedName>
</protein>
<gene>
    <name evidence="3" type="ORF">MNBD_BACTEROID06-1621</name>
    <name evidence="2" type="ORF">MNBD_BACTEROID06-964</name>
</gene>
<name>A0A3B0UK97_9ZZZZ</name>
<dbReference type="AlphaFoldDB" id="A0A3B0UK97"/>
<organism evidence="2">
    <name type="scientific">hydrothermal vent metagenome</name>
    <dbReference type="NCBI Taxonomy" id="652676"/>
    <lineage>
        <taxon>unclassified sequences</taxon>
        <taxon>metagenomes</taxon>
        <taxon>ecological metagenomes</taxon>
    </lineage>
</organism>
<feature type="non-terminal residue" evidence="2">
    <location>
        <position position="1"/>
    </location>
</feature>
<proteinExistence type="predicted"/>
<dbReference type="EMBL" id="UOES01000482">
    <property type="protein sequence ID" value="VAW28922.1"/>
    <property type="molecule type" value="Genomic_DNA"/>
</dbReference>
<evidence type="ECO:0000313" key="3">
    <source>
        <dbReference type="EMBL" id="VAW28922.1"/>
    </source>
</evidence>
<evidence type="ECO:0000313" key="2">
    <source>
        <dbReference type="EMBL" id="VAW25777.1"/>
    </source>
</evidence>
<feature type="region of interest" description="Disordered" evidence="1">
    <location>
        <begin position="1"/>
        <end position="35"/>
    </location>
</feature>
<dbReference type="EMBL" id="UOES01000017">
    <property type="protein sequence ID" value="VAW25777.1"/>
    <property type="molecule type" value="Genomic_DNA"/>
</dbReference>
<reference evidence="2" key="1">
    <citation type="submission" date="2018-06" db="EMBL/GenBank/DDBJ databases">
        <authorList>
            <person name="Zhirakovskaya E."/>
        </authorList>
    </citation>
    <scope>NUCLEOTIDE SEQUENCE</scope>
</reference>
<sequence length="35" mass="3694">KPTGKAVIDFESAQGKESLHSRPRVAEALAEAQAT</sequence>